<feature type="compositionally biased region" description="Polar residues" evidence="3">
    <location>
        <begin position="67"/>
        <end position="105"/>
    </location>
</feature>
<feature type="domain" description="NodB homology" evidence="5">
    <location>
        <begin position="128"/>
        <end position="310"/>
    </location>
</feature>
<organism evidence="6 7">
    <name type="scientific">Paenibacillus lacisoli</name>
    <dbReference type="NCBI Taxonomy" id="3064525"/>
    <lineage>
        <taxon>Bacteria</taxon>
        <taxon>Bacillati</taxon>
        <taxon>Bacillota</taxon>
        <taxon>Bacilli</taxon>
        <taxon>Bacillales</taxon>
        <taxon>Paenibacillaceae</taxon>
        <taxon>Paenibacillus</taxon>
    </lineage>
</organism>
<dbReference type="PROSITE" id="PS51677">
    <property type="entry name" value="NODB"/>
    <property type="match status" value="1"/>
</dbReference>
<evidence type="ECO:0000256" key="1">
    <source>
        <dbReference type="ARBA" id="ARBA00022723"/>
    </source>
</evidence>
<gene>
    <name evidence="6" type="ORF">Q5741_01570</name>
</gene>
<dbReference type="InterPro" id="IPR050248">
    <property type="entry name" value="Polysacc_deacetylase_ArnD"/>
</dbReference>
<dbReference type="PANTHER" id="PTHR10587:SF133">
    <property type="entry name" value="CHITIN DEACETYLASE 1-RELATED"/>
    <property type="match status" value="1"/>
</dbReference>
<evidence type="ECO:0000313" key="6">
    <source>
        <dbReference type="EMBL" id="MDO7905100.1"/>
    </source>
</evidence>
<evidence type="ECO:0000256" key="2">
    <source>
        <dbReference type="ARBA" id="ARBA00022801"/>
    </source>
</evidence>
<dbReference type="RefSeq" id="WP_305022286.1">
    <property type="nucleotide sequence ID" value="NZ_JAUQTB010000001.1"/>
</dbReference>
<dbReference type="InterPro" id="IPR002509">
    <property type="entry name" value="NODB_dom"/>
</dbReference>
<dbReference type="EMBL" id="JAUQTB010000001">
    <property type="protein sequence ID" value="MDO7905100.1"/>
    <property type="molecule type" value="Genomic_DNA"/>
</dbReference>
<reference evidence="6 7" key="1">
    <citation type="submission" date="2023-07" db="EMBL/GenBank/DDBJ databases">
        <title>Paenibacillus sp. JX-17 nov. isolated from soil.</title>
        <authorList>
            <person name="Wan Y."/>
            <person name="Liu B."/>
        </authorList>
    </citation>
    <scope>NUCLEOTIDE SEQUENCE [LARGE SCALE GENOMIC DNA]</scope>
    <source>
        <strain evidence="6 7">JX-17</strain>
    </source>
</reference>
<accession>A0ABT9C782</accession>
<name>A0ABT9C782_9BACL</name>
<dbReference type="InterPro" id="IPR011330">
    <property type="entry name" value="Glyco_hydro/deAcase_b/a-brl"/>
</dbReference>
<dbReference type="PANTHER" id="PTHR10587">
    <property type="entry name" value="GLYCOSYL TRANSFERASE-RELATED"/>
    <property type="match status" value="1"/>
</dbReference>
<dbReference type="Gene3D" id="3.20.20.370">
    <property type="entry name" value="Glycoside hydrolase/deacetylase"/>
    <property type="match status" value="1"/>
</dbReference>
<feature type="region of interest" description="Disordered" evidence="3">
    <location>
        <begin position="20"/>
        <end position="106"/>
    </location>
</feature>
<dbReference type="EC" id="3.-.-.-" evidence="6"/>
<keyword evidence="2 6" id="KW-0378">Hydrolase</keyword>
<dbReference type="Pfam" id="PF01522">
    <property type="entry name" value="Polysacc_deac_1"/>
    <property type="match status" value="1"/>
</dbReference>
<evidence type="ECO:0000256" key="4">
    <source>
        <dbReference type="SAM" id="SignalP"/>
    </source>
</evidence>
<feature type="signal peptide" evidence="4">
    <location>
        <begin position="1"/>
        <end position="22"/>
    </location>
</feature>
<sequence length="321" mass="34561">MGKKTAAMLLAASLTLSACGSAGTSEISGDSAASPDSSTSSSSNSVSPGNSTAGQPANDSGSKDQDQASSKGSANQTTSGSNPDSPAASSDVSQNQETTASTPAQTEIKYHMNKVYNIVPNEEGTEKKVVLLTFDDGPKEAEMINQIIDTLDKHKAKAIFFVNGYRVKSHPELLKLIQKRGQVIGNHSWDHIVLKDQSEAEVRHQIEDVQKIIKEVTGKTPVFFRPPHGAGGDIGRKVAKENGLLYMTWSNGSLDWEMKAKDPNKSEAIIKNVMDQLHPGSNILMHELPWTAETLDQLLTKLEQKGYSFVDPNSIDASKQP</sequence>
<evidence type="ECO:0000259" key="5">
    <source>
        <dbReference type="PROSITE" id="PS51677"/>
    </source>
</evidence>
<evidence type="ECO:0000313" key="7">
    <source>
        <dbReference type="Proteomes" id="UP001240171"/>
    </source>
</evidence>
<evidence type="ECO:0000256" key="3">
    <source>
        <dbReference type="SAM" id="MobiDB-lite"/>
    </source>
</evidence>
<dbReference type="SUPFAM" id="SSF88713">
    <property type="entry name" value="Glycoside hydrolase/deacetylase"/>
    <property type="match status" value="1"/>
</dbReference>
<feature type="chain" id="PRO_5045571137" evidence="4">
    <location>
        <begin position="23"/>
        <end position="321"/>
    </location>
</feature>
<feature type="compositionally biased region" description="Low complexity" evidence="3">
    <location>
        <begin position="20"/>
        <end position="52"/>
    </location>
</feature>
<proteinExistence type="predicted"/>
<keyword evidence="4" id="KW-0732">Signal</keyword>
<comment type="caution">
    <text evidence="6">The sequence shown here is derived from an EMBL/GenBank/DDBJ whole genome shotgun (WGS) entry which is preliminary data.</text>
</comment>
<keyword evidence="1" id="KW-0479">Metal-binding</keyword>
<protein>
    <submittedName>
        <fullName evidence="6">Polysaccharide deacetylase family protein</fullName>
        <ecNumber evidence="6">3.-.-.-</ecNumber>
    </submittedName>
</protein>
<dbReference type="GO" id="GO:0016787">
    <property type="term" value="F:hydrolase activity"/>
    <property type="evidence" value="ECO:0007669"/>
    <property type="project" value="UniProtKB-KW"/>
</dbReference>
<dbReference type="PROSITE" id="PS51257">
    <property type="entry name" value="PROKAR_LIPOPROTEIN"/>
    <property type="match status" value="1"/>
</dbReference>
<keyword evidence="7" id="KW-1185">Reference proteome</keyword>
<dbReference type="CDD" id="cd10917">
    <property type="entry name" value="CE4_NodB_like_6s_7s"/>
    <property type="match status" value="1"/>
</dbReference>
<dbReference type="Proteomes" id="UP001240171">
    <property type="component" value="Unassembled WGS sequence"/>
</dbReference>